<dbReference type="GO" id="GO:0006508">
    <property type="term" value="P:proteolysis"/>
    <property type="evidence" value="ECO:0007669"/>
    <property type="project" value="UniProtKB-KW"/>
</dbReference>
<dbReference type="Proteomes" id="UP000515203">
    <property type="component" value="Unplaced"/>
</dbReference>
<evidence type="ECO:0000259" key="9">
    <source>
        <dbReference type="PROSITE" id="PS50240"/>
    </source>
</evidence>
<evidence type="ECO:0000256" key="8">
    <source>
        <dbReference type="SAM" id="SignalP"/>
    </source>
</evidence>
<dbReference type="InterPro" id="IPR001254">
    <property type="entry name" value="Trypsin_dom"/>
</dbReference>
<dbReference type="GeneID" id="101576326"/>
<accession>A0A6P6DN20</accession>
<dbReference type="PROSITE" id="PS00134">
    <property type="entry name" value="TRYPSIN_HIS"/>
    <property type="match status" value="1"/>
</dbReference>
<feature type="chain" id="PRO_5027877458" evidence="8">
    <location>
        <begin position="19"/>
        <end position="250"/>
    </location>
</feature>
<evidence type="ECO:0000256" key="2">
    <source>
        <dbReference type="ARBA" id="ARBA00022729"/>
    </source>
</evidence>
<evidence type="ECO:0000256" key="7">
    <source>
        <dbReference type="RuleBase" id="RU363034"/>
    </source>
</evidence>
<evidence type="ECO:0000256" key="5">
    <source>
        <dbReference type="ARBA" id="ARBA00023145"/>
    </source>
</evidence>
<dbReference type="GO" id="GO:0004252">
    <property type="term" value="F:serine-type endopeptidase activity"/>
    <property type="evidence" value="ECO:0007669"/>
    <property type="project" value="InterPro"/>
</dbReference>
<protein>
    <submittedName>
        <fullName evidence="11">Granzyme H isoform X1</fullName>
    </submittedName>
</protein>
<dbReference type="InterPro" id="IPR033116">
    <property type="entry name" value="TRYPSIN_SER"/>
</dbReference>
<feature type="domain" description="Peptidase S1" evidence="9">
    <location>
        <begin position="25"/>
        <end position="248"/>
    </location>
</feature>
<dbReference type="PRINTS" id="PR00722">
    <property type="entry name" value="CHYMOTRYPSIN"/>
</dbReference>
<dbReference type="CDD" id="cd00190">
    <property type="entry name" value="Tryp_SPc"/>
    <property type="match status" value="1"/>
</dbReference>
<dbReference type="RefSeq" id="XP_023561073.1">
    <property type="nucleotide sequence ID" value="XM_023705305.1"/>
</dbReference>
<dbReference type="PANTHER" id="PTHR24271:SF70">
    <property type="entry name" value="GRANZYME H"/>
    <property type="match status" value="1"/>
</dbReference>
<dbReference type="AlphaFoldDB" id="A0A6P6DN20"/>
<gene>
    <name evidence="11" type="primary">LOC101576326</name>
</gene>
<keyword evidence="3 7" id="KW-0378">Hydrolase</keyword>
<dbReference type="FunFam" id="2.40.10.10:FF:000014">
    <property type="entry name" value="Complement factor D"/>
    <property type="match status" value="1"/>
</dbReference>
<organism evidence="10 11">
    <name type="scientific">Octodon degus</name>
    <name type="common">Degu</name>
    <name type="synonym">Sciurus degus</name>
    <dbReference type="NCBI Taxonomy" id="10160"/>
    <lineage>
        <taxon>Eukaryota</taxon>
        <taxon>Metazoa</taxon>
        <taxon>Chordata</taxon>
        <taxon>Craniata</taxon>
        <taxon>Vertebrata</taxon>
        <taxon>Euteleostomi</taxon>
        <taxon>Mammalia</taxon>
        <taxon>Eutheria</taxon>
        <taxon>Euarchontoglires</taxon>
        <taxon>Glires</taxon>
        <taxon>Rodentia</taxon>
        <taxon>Hystricomorpha</taxon>
        <taxon>Octodontidae</taxon>
        <taxon>Octodon</taxon>
    </lineage>
</organism>
<sequence length="250" mass="27882">MAPFLILLIFLLPPHTRTAFLSVEIIGGQEAKPHSHPYMAFIKFLDGKKLRRCGGVLVTKKFVLTAAHCQGSSMNVTLGAHNIQEHEKTQQVIHVRQSIPHPDYTPQNFSNDIMLLQLKKNVKLSKAVQLLSLHEDMTQLNPGDTCHMAGWGRMSPSGPLATKLQEVELTVQNELKCRSCMHVYSDDTEICVGDPRIYKTGFKGDSGGPLVCNKVIQGIFSYGRKNGRPPAVFTKVSHFLPWIKKTMGHL</sequence>
<dbReference type="Gene3D" id="2.40.10.10">
    <property type="entry name" value="Trypsin-like serine proteases"/>
    <property type="match status" value="2"/>
</dbReference>
<feature type="signal peptide" evidence="8">
    <location>
        <begin position="1"/>
        <end position="18"/>
    </location>
</feature>
<name>A0A6P6DN20_OCTDE</name>
<keyword evidence="2 8" id="KW-0732">Signal</keyword>
<dbReference type="InParanoid" id="A0A6P6DN20"/>
<dbReference type="PANTHER" id="PTHR24271">
    <property type="entry name" value="KALLIKREIN-RELATED"/>
    <property type="match status" value="1"/>
</dbReference>
<evidence type="ECO:0000256" key="4">
    <source>
        <dbReference type="ARBA" id="ARBA00022825"/>
    </source>
</evidence>
<dbReference type="InterPro" id="IPR009003">
    <property type="entry name" value="Peptidase_S1_PA"/>
</dbReference>
<keyword evidence="10" id="KW-1185">Reference proteome</keyword>
<evidence type="ECO:0000256" key="3">
    <source>
        <dbReference type="ARBA" id="ARBA00022801"/>
    </source>
</evidence>
<proteinExistence type="predicted"/>
<evidence type="ECO:0000256" key="1">
    <source>
        <dbReference type="ARBA" id="ARBA00022670"/>
    </source>
</evidence>
<keyword evidence="6" id="KW-1015">Disulfide bond</keyword>
<evidence type="ECO:0000313" key="11">
    <source>
        <dbReference type="RefSeq" id="XP_023561073.1"/>
    </source>
</evidence>
<dbReference type="OrthoDB" id="5565075at2759"/>
<evidence type="ECO:0000313" key="10">
    <source>
        <dbReference type="Proteomes" id="UP000515203"/>
    </source>
</evidence>
<dbReference type="SUPFAM" id="SSF50494">
    <property type="entry name" value="Trypsin-like serine proteases"/>
    <property type="match status" value="1"/>
</dbReference>
<dbReference type="SMART" id="SM00020">
    <property type="entry name" value="Tryp_SPc"/>
    <property type="match status" value="1"/>
</dbReference>
<dbReference type="InterPro" id="IPR043504">
    <property type="entry name" value="Peptidase_S1_PA_chymotrypsin"/>
</dbReference>
<keyword evidence="4 7" id="KW-0720">Serine protease</keyword>
<reference evidence="11" key="1">
    <citation type="submission" date="2025-08" db="UniProtKB">
        <authorList>
            <consortium name="RefSeq"/>
        </authorList>
    </citation>
    <scope>IDENTIFICATION</scope>
</reference>
<keyword evidence="1 7" id="KW-0645">Protease</keyword>
<dbReference type="Pfam" id="PF00089">
    <property type="entry name" value="Trypsin"/>
    <property type="match status" value="1"/>
</dbReference>
<keyword evidence="5" id="KW-0865">Zymogen</keyword>
<dbReference type="InterPro" id="IPR001314">
    <property type="entry name" value="Peptidase_S1A"/>
</dbReference>
<evidence type="ECO:0000256" key="6">
    <source>
        <dbReference type="ARBA" id="ARBA00023157"/>
    </source>
</evidence>
<dbReference type="GO" id="GO:0005737">
    <property type="term" value="C:cytoplasm"/>
    <property type="evidence" value="ECO:0007669"/>
    <property type="project" value="TreeGrafter"/>
</dbReference>
<dbReference type="FunFam" id="2.40.10.10:FF:000068">
    <property type="entry name" value="transmembrane protease serine 2"/>
    <property type="match status" value="1"/>
</dbReference>
<dbReference type="PROSITE" id="PS00135">
    <property type="entry name" value="TRYPSIN_SER"/>
    <property type="match status" value="1"/>
</dbReference>
<dbReference type="InterPro" id="IPR018114">
    <property type="entry name" value="TRYPSIN_HIS"/>
</dbReference>
<dbReference type="PROSITE" id="PS50240">
    <property type="entry name" value="TRYPSIN_DOM"/>
    <property type="match status" value="1"/>
</dbReference>